<feature type="domain" description="GH16" evidence="2">
    <location>
        <begin position="30"/>
        <end position="287"/>
    </location>
</feature>
<reference evidence="3 4" key="1">
    <citation type="submission" date="2020-02" db="EMBL/GenBank/DDBJ databases">
        <title>Draft genome sequence of Limisphaera ngatamarikiensis NGM72.4T, a thermophilic Verrucomicrobia grouped in subdivision 3.</title>
        <authorList>
            <person name="Carere C.R."/>
            <person name="Steen J."/>
            <person name="Hugenholtz P."/>
            <person name="Stott M.B."/>
        </authorList>
    </citation>
    <scope>NUCLEOTIDE SEQUENCE [LARGE SCALE GENOMIC DNA]</scope>
    <source>
        <strain evidence="3 4">NGM72.4</strain>
    </source>
</reference>
<dbReference type="PANTHER" id="PTHR10963:SF55">
    <property type="entry name" value="GLYCOSIDE HYDROLASE FAMILY 16 PROTEIN"/>
    <property type="match status" value="1"/>
</dbReference>
<protein>
    <submittedName>
        <fullName evidence="3">Family 16 glycosylhydrolase</fullName>
    </submittedName>
</protein>
<dbReference type="InterPro" id="IPR013320">
    <property type="entry name" value="ConA-like_dom_sf"/>
</dbReference>
<dbReference type="RefSeq" id="WP_165109305.1">
    <property type="nucleotide sequence ID" value="NZ_JAAKYA010000096.1"/>
</dbReference>
<keyword evidence="4" id="KW-1185">Reference proteome</keyword>
<dbReference type="Gene3D" id="2.60.120.260">
    <property type="entry name" value="Galactose-binding domain-like"/>
    <property type="match status" value="1"/>
</dbReference>
<organism evidence="3 4">
    <name type="scientific">Limisphaera ngatamarikiensis</name>
    <dbReference type="NCBI Taxonomy" id="1324935"/>
    <lineage>
        <taxon>Bacteria</taxon>
        <taxon>Pseudomonadati</taxon>
        <taxon>Verrucomicrobiota</taxon>
        <taxon>Verrucomicrobiia</taxon>
        <taxon>Limisphaerales</taxon>
        <taxon>Limisphaeraceae</taxon>
        <taxon>Limisphaera</taxon>
    </lineage>
</organism>
<dbReference type="GO" id="GO:0005975">
    <property type="term" value="P:carbohydrate metabolic process"/>
    <property type="evidence" value="ECO:0007669"/>
    <property type="project" value="InterPro"/>
</dbReference>
<dbReference type="PANTHER" id="PTHR10963">
    <property type="entry name" value="GLYCOSYL HYDROLASE-RELATED"/>
    <property type="match status" value="1"/>
</dbReference>
<dbReference type="Proteomes" id="UP000477311">
    <property type="component" value="Unassembled WGS sequence"/>
</dbReference>
<keyword evidence="3" id="KW-0378">Hydrolase</keyword>
<dbReference type="InterPro" id="IPR050546">
    <property type="entry name" value="Glycosyl_Hydrlase_16"/>
</dbReference>
<dbReference type="InterPro" id="IPR008979">
    <property type="entry name" value="Galactose-bd-like_sf"/>
</dbReference>
<dbReference type="PROSITE" id="PS51762">
    <property type="entry name" value="GH16_2"/>
    <property type="match status" value="1"/>
</dbReference>
<evidence type="ECO:0000256" key="1">
    <source>
        <dbReference type="ARBA" id="ARBA00006865"/>
    </source>
</evidence>
<proteinExistence type="inferred from homology"/>
<accession>A0A6M1RLE7</accession>
<gene>
    <name evidence="3" type="ORF">G4L39_14400</name>
</gene>
<dbReference type="EMBL" id="JAAKYA010000096">
    <property type="protein sequence ID" value="NGO40576.1"/>
    <property type="molecule type" value="Genomic_DNA"/>
</dbReference>
<dbReference type="CDD" id="cd08023">
    <property type="entry name" value="GH16_laminarinase_like"/>
    <property type="match status" value="1"/>
</dbReference>
<dbReference type="SUPFAM" id="SSF49899">
    <property type="entry name" value="Concanavalin A-like lectins/glucanases"/>
    <property type="match status" value="1"/>
</dbReference>
<dbReference type="SUPFAM" id="SSF49785">
    <property type="entry name" value="Galactose-binding domain-like"/>
    <property type="match status" value="1"/>
</dbReference>
<dbReference type="InterPro" id="IPR000757">
    <property type="entry name" value="Beta-glucanase-like"/>
</dbReference>
<dbReference type="Gene3D" id="2.60.120.200">
    <property type="match status" value="1"/>
</dbReference>
<dbReference type="AlphaFoldDB" id="A0A6M1RLE7"/>
<dbReference type="GO" id="GO:0004553">
    <property type="term" value="F:hydrolase activity, hydrolyzing O-glycosyl compounds"/>
    <property type="evidence" value="ECO:0007669"/>
    <property type="project" value="InterPro"/>
</dbReference>
<comment type="caution">
    <text evidence="3">The sequence shown here is derived from an EMBL/GenBank/DDBJ whole genome shotgun (WGS) entry which is preliminary data.</text>
</comment>
<comment type="similarity">
    <text evidence="1">Belongs to the glycosyl hydrolase 16 family.</text>
</comment>
<sequence>MHRAGRSARRLLRWAAAGLLALLWIGPGNKDLWAQTKPGWRLVWADEFDGPPGSRPDPAWWTYDLGGGGWGNNELQTYTDRTNNCRIENGCLVIEAHRETYTGTDGTRRNYTSARLKTQGRLSWQYGRIEARIRLPRGQGLWPAFWMLGTNFPVVGWPACGEIDIMENIGREPDTVHGTIHGPGYSGANGISGRYVLPGGGALADDFHVYGVEWDPGRIRWFVDNTLFFSVTPASLPSGRSWVFDQPFFLILNVAVGGNWPGSPDETTVFPQAMLVDYVRVYQREDPARAGCGGDVLWNGGFEEGRLTGWVATSGNISVVGPSPEAHVGAYALRLTASAGGAFATEGAFQEFAVTSGRRFRIAGWVMTPTQGGLTSGQRTWLEAQFGDAAGSVLAVYRSAFLDAGATNGRWMRLEVTNRVDPLSGAVTAVEEEPEAPTGAESLRIRVVLTRPAAGTGGVLWDNLECVPQPAPPVPVTATLRAGELVLRFPACTGARYAILGSADLGSRAWRLEQFAFGQGAWSEVTLPRLDDRRFFTVQRW</sequence>
<evidence type="ECO:0000259" key="2">
    <source>
        <dbReference type="PROSITE" id="PS51762"/>
    </source>
</evidence>
<dbReference type="Pfam" id="PF00722">
    <property type="entry name" value="Glyco_hydro_16"/>
    <property type="match status" value="1"/>
</dbReference>
<name>A0A6M1RLE7_9BACT</name>
<evidence type="ECO:0000313" key="4">
    <source>
        <dbReference type="Proteomes" id="UP000477311"/>
    </source>
</evidence>
<evidence type="ECO:0000313" key="3">
    <source>
        <dbReference type="EMBL" id="NGO40576.1"/>
    </source>
</evidence>